<reference evidence="1 2" key="1">
    <citation type="journal article" date="2019" name="Int. J. Syst. Evol. Microbiol.">
        <title>The Global Catalogue of Microorganisms (GCM) 10K type strain sequencing project: providing services to taxonomists for standard genome sequencing and annotation.</title>
        <authorList>
            <consortium name="The Broad Institute Genomics Platform"/>
            <consortium name="The Broad Institute Genome Sequencing Center for Infectious Disease"/>
            <person name="Wu L."/>
            <person name="Ma J."/>
        </authorList>
    </citation>
    <scope>NUCLEOTIDE SEQUENCE [LARGE SCALE GENOMIC DNA]</scope>
    <source>
        <strain evidence="1 2">JCM 16328</strain>
    </source>
</reference>
<protein>
    <recommendedName>
        <fullName evidence="3">Pyridoxamine 5'-phosphate oxidase family protein</fullName>
    </recommendedName>
</protein>
<dbReference type="SUPFAM" id="SSF50475">
    <property type="entry name" value="FMN-binding split barrel"/>
    <property type="match status" value="1"/>
</dbReference>
<organism evidence="1 2">
    <name type="scientific">Natronoarchaeum mannanilyticum</name>
    <dbReference type="NCBI Taxonomy" id="926360"/>
    <lineage>
        <taxon>Archaea</taxon>
        <taxon>Methanobacteriati</taxon>
        <taxon>Methanobacteriota</taxon>
        <taxon>Stenosarchaea group</taxon>
        <taxon>Halobacteria</taxon>
        <taxon>Halobacteriales</taxon>
        <taxon>Natronoarchaeaceae</taxon>
    </lineage>
</organism>
<name>A0AAV3T533_9EURY</name>
<evidence type="ECO:0000313" key="2">
    <source>
        <dbReference type="Proteomes" id="UP001500420"/>
    </source>
</evidence>
<comment type="caution">
    <text evidence="1">The sequence shown here is derived from an EMBL/GenBank/DDBJ whole genome shotgun (WGS) entry which is preliminary data.</text>
</comment>
<dbReference type="EMBL" id="BAAADV010000001">
    <property type="protein sequence ID" value="GAA0663047.1"/>
    <property type="molecule type" value="Genomic_DNA"/>
</dbReference>
<dbReference type="InterPro" id="IPR024747">
    <property type="entry name" value="Pyridox_Oxase-rel"/>
</dbReference>
<proteinExistence type="predicted"/>
<dbReference type="RefSeq" id="WP_343772214.1">
    <property type="nucleotide sequence ID" value="NZ_BAAADV010000001.1"/>
</dbReference>
<sequence>MSLDELQAYGLVQMNDDEIRGFLSNQSVGILALPASTAPYVIPISFGYDGDSSLYFTYLVGSESRKVELSDRADAATFLVYSVDSTFNWESACLTGQLEAVPESEWDAIREIADEMWRPSALRSAELSGGVKVYEFRIEEQSGVKHTGLPPELATDADENRSD</sequence>
<dbReference type="Pfam" id="PF12900">
    <property type="entry name" value="Pyridox_ox_2"/>
    <property type="match status" value="1"/>
</dbReference>
<dbReference type="Proteomes" id="UP001500420">
    <property type="component" value="Unassembled WGS sequence"/>
</dbReference>
<keyword evidence="2" id="KW-1185">Reference proteome</keyword>
<dbReference type="InterPro" id="IPR012349">
    <property type="entry name" value="Split_barrel_FMN-bd"/>
</dbReference>
<accession>A0AAV3T533</accession>
<dbReference type="Gene3D" id="2.30.110.10">
    <property type="entry name" value="Electron Transport, Fmn-binding Protein, Chain A"/>
    <property type="match status" value="1"/>
</dbReference>
<evidence type="ECO:0008006" key="3">
    <source>
        <dbReference type="Google" id="ProtNLM"/>
    </source>
</evidence>
<evidence type="ECO:0000313" key="1">
    <source>
        <dbReference type="EMBL" id="GAA0663047.1"/>
    </source>
</evidence>
<dbReference type="AlphaFoldDB" id="A0AAV3T533"/>
<gene>
    <name evidence="1" type="ORF">GCM10009020_04520</name>
</gene>